<dbReference type="InterPro" id="IPR004283">
    <property type="entry name" value="Lef-2"/>
</dbReference>
<dbReference type="RefSeq" id="YP_717647.1">
    <property type="nucleotide sequence ID" value="NC_008293.1"/>
</dbReference>
<accession>Q0N3Z3</accession>
<sequence length="220" mass="25337">MFDRPLKQEPPQTLVWNPSIDKNNVYKNAEYLVNFEDFDLELNPYTVFDQGGICVRVSGLRLYYLLNNNMLNKATLEAVATGSGGAQKKFKRSNKNVCFGSVRTRSDIAELIRGKLKMPPCMSTLLNQLLMRPRGDRYEKRFIFNCYIANLLTCTKCDKKCLLSAMSMLYEHDTKCVREFQTLLIRNEDVYKPPNCVNMQKKNLCNRSNTCKGSNPLCNK</sequence>
<dbReference type="GO" id="GO:0019083">
    <property type="term" value="P:viral transcription"/>
    <property type="evidence" value="ECO:0007669"/>
    <property type="project" value="InterPro"/>
</dbReference>
<name>Q0N3Z3_9ABAC</name>
<evidence type="ECO:0000313" key="2">
    <source>
        <dbReference type="Proteomes" id="UP000214353"/>
    </source>
</evidence>
<dbReference type="Pfam" id="PF03041">
    <property type="entry name" value="Baculo_LEF-2"/>
    <property type="match status" value="1"/>
</dbReference>
<keyword evidence="2" id="KW-1185">Reference proteome</keyword>
<dbReference type="Proteomes" id="UP000214353">
    <property type="component" value="Segment"/>
</dbReference>
<dbReference type="EMBL" id="DQ504428">
    <property type="protein sequence ID" value="ABF47450.1"/>
    <property type="molecule type" value="Genomic_DNA"/>
</dbReference>
<reference evidence="1 2" key="1">
    <citation type="journal article" date="2009" name="BMC Genomics">
        <title>Genomic sequence, organization and characteristics of a new nucleopolyhedrovirus isolated from Clanis bilineata larva.</title>
        <authorList>
            <person name="Zhu S.Y."/>
            <person name="Yi J.P."/>
            <person name="Shen W.D."/>
            <person name="Wang L.Q."/>
            <person name="He H.G."/>
            <person name="Wang Y."/>
            <person name="Li B."/>
            <person name="Wang W.B."/>
        </authorList>
    </citation>
    <scope>NUCLEOTIDE SEQUENCE [LARGE SCALE GENOMIC DNA]</scope>
    <source>
        <strain evidence="1">DZ1</strain>
    </source>
</reference>
<dbReference type="KEGG" id="vg:5141907"/>
<organism evidence="1 2">
    <name type="scientific">Clanis bilineata nucleopolyhedrovirus</name>
    <dbReference type="NCBI Taxonomy" id="1307957"/>
    <lineage>
        <taxon>Viruses</taxon>
        <taxon>Viruses incertae sedis</taxon>
        <taxon>Naldaviricetes</taxon>
        <taxon>Lefavirales</taxon>
        <taxon>Baculoviridae</taxon>
        <taxon>Alphabaculovirus</taxon>
        <taxon>Alphabaculovirus clabilineatae</taxon>
    </lineage>
</organism>
<dbReference type="OrthoDB" id="19212at10239"/>
<dbReference type="GeneID" id="5141907"/>
<evidence type="ECO:0000313" key="1">
    <source>
        <dbReference type="EMBL" id="ABF47450.1"/>
    </source>
</evidence>
<proteinExistence type="predicted"/>
<protein>
    <submittedName>
        <fullName evidence="1">LEF-2</fullName>
    </submittedName>
</protein>